<keyword evidence="2" id="KW-1185">Reference proteome</keyword>
<protein>
    <submittedName>
        <fullName evidence="1">Uncharacterized protein</fullName>
    </submittedName>
</protein>
<name>A0ABT9J419_9BACL</name>
<reference evidence="1 2" key="1">
    <citation type="submission" date="2023-08" db="EMBL/GenBank/DDBJ databases">
        <authorList>
            <person name="Park J.-S."/>
        </authorList>
    </citation>
    <scope>NUCLEOTIDE SEQUENCE [LARGE SCALE GENOMIC DNA]</scope>
    <source>
        <strain evidence="1 2">2205SS18-9</strain>
    </source>
</reference>
<sequence length="170" mass="18215">MSLFDESICDCCVCPMQCVMEQLVGEEIGIVTASGSNIFVILNEVKNFIAFTDQGNFPICNITTLQTDGATSLNLKPIRKSKGECACCEDPMTNLAKSMIREIVNIEIIGNVGLSADAIIVDVGEGIILIGNPAGSELAPVSSCFTTRIIPVASSVSLSERTFKFLEQRT</sequence>
<proteinExistence type="predicted"/>
<accession>A0ABT9J419</accession>
<organism evidence="1 2">
    <name type="scientific">Chengkuizengella axinellae</name>
    <dbReference type="NCBI Taxonomy" id="3064388"/>
    <lineage>
        <taxon>Bacteria</taxon>
        <taxon>Bacillati</taxon>
        <taxon>Bacillota</taxon>
        <taxon>Bacilli</taxon>
        <taxon>Bacillales</taxon>
        <taxon>Paenibacillaceae</taxon>
        <taxon>Chengkuizengella</taxon>
    </lineage>
</organism>
<dbReference type="EMBL" id="JAVAMP010000013">
    <property type="protein sequence ID" value="MDP5276339.1"/>
    <property type="molecule type" value="Genomic_DNA"/>
</dbReference>
<dbReference type="Proteomes" id="UP001231941">
    <property type="component" value="Unassembled WGS sequence"/>
</dbReference>
<evidence type="ECO:0000313" key="2">
    <source>
        <dbReference type="Proteomes" id="UP001231941"/>
    </source>
</evidence>
<gene>
    <name evidence="1" type="ORF">Q5Y73_19795</name>
</gene>
<evidence type="ECO:0000313" key="1">
    <source>
        <dbReference type="EMBL" id="MDP5276339.1"/>
    </source>
</evidence>
<comment type="caution">
    <text evidence="1">The sequence shown here is derived from an EMBL/GenBank/DDBJ whole genome shotgun (WGS) entry which is preliminary data.</text>
</comment>
<dbReference type="RefSeq" id="WP_305993644.1">
    <property type="nucleotide sequence ID" value="NZ_JAVAMP010000013.1"/>
</dbReference>